<dbReference type="OrthoDB" id="9801609at2"/>
<dbReference type="SUPFAM" id="SSF53756">
    <property type="entry name" value="UDP-Glycosyltransferase/glycogen phosphorylase"/>
    <property type="match status" value="1"/>
</dbReference>
<dbReference type="RefSeq" id="WP_073588140.1">
    <property type="nucleotide sequence ID" value="NZ_FRFD01000004.1"/>
</dbReference>
<proteinExistence type="predicted"/>
<name>A0A1M7Y499_9FIRM</name>
<dbReference type="AlphaFoldDB" id="A0A1M7Y499"/>
<dbReference type="PANTHER" id="PTHR46401:SF8">
    <property type="entry name" value="BLL6006 PROTEIN"/>
    <property type="match status" value="1"/>
</dbReference>
<evidence type="ECO:0000313" key="1">
    <source>
        <dbReference type="EMBL" id="SHO47114.1"/>
    </source>
</evidence>
<accession>A0A1M7Y499</accession>
<reference evidence="1 2" key="1">
    <citation type="submission" date="2016-12" db="EMBL/GenBank/DDBJ databases">
        <authorList>
            <person name="Song W.-J."/>
            <person name="Kurnit D.M."/>
        </authorList>
    </citation>
    <scope>NUCLEOTIDE SEQUENCE [LARGE SCALE GENOMIC DNA]</scope>
    <source>
        <strain evidence="1 2">DSM 12503</strain>
    </source>
</reference>
<sequence length="754" mass="87576">MRIFFAFNNRWLVENEVPALIKQGHSVFIPKKPIISANSIVTYNYDKRLALPENVLEELNNIDFFSGILERKIIELIDEYFDVFLLDCNEYLMQCLILFYTKKIILRPLRYSSKMNITKWVKDNLGFWALKNIEKLKDRFYVSLLSGKILDCNDIISSECMLELPFILPKINDSIKVESKNKDIIFICPEIKSDYLAGENYKKFEKEFKDFSYDIIGKQLIPINNNKKVISVENYEDYLKDYKVLFYMSGDEKEIPFYLFEAFQIGIPVVFMSGGYLDIFNTEKFLGRCNTIEKARRLCKKIINRDKKIIKIICREQDELVESIYKKNIYSWSTVLSVIKKPLKTNVNNSKVKKLAVIMPGEYTGGVLDYTIRLILAIKRGAEISGNNLEIVFGHVKHVNYEKKEYFKELRDKFIPIRSYKWEEFGKERIEEALSIQGYNFEGLNEKYVNMNDGITYFEDCDCLLFTADRIHGELYSTVPYALILHDYIQRYVPRIMNGIVDKSFLDVARMSISNFTTTNVVKTESIQYAGIEKCRTNLIPLFFGSIGDVEKDKEWLSDIGEYFIWSTNPSVHKNHIFALNALIKYYESGGKLKCIITGADTEMFKSSKAAAGSSYVNEIRDVIKTNKSLKENMEILGNMPKSTYLKTLKNAKFFLHPGCADNGNGTAFDAAMLGVPTLSCDYPAMRNMDEKTKMNMQFFENNDVDGLADLIKKQEESKRKWDIPSREELEKHIITNDQLCTDIYQVMRSYLPI</sequence>
<dbReference type="STRING" id="1121345.SAMN02745217_01418"/>
<protein>
    <submittedName>
        <fullName evidence="1">Glycosyltransferase involved in cell wall bisynthesis</fullName>
    </submittedName>
</protein>
<dbReference type="PANTHER" id="PTHR46401">
    <property type="entry name" value="GLYCOSYLTRANSFERASE WBBK-RELATED"/>
    <property type="match status" value="1"/>
</dbReference>
<dbReference type="GO" id="GO:0016757">
    <property type="term" value="F:glycosyltransferase activity"/>
    <property type="evidence" value="ECO:0007669"/>
    <property type="project" value="TreeGrafter"/>
</dbReference>
<dbReference type="Gene3D" id="3.40.50.2000">
    <property type="entry name" value="Glycogen Phosphorylase B"/>
    <property type="match status" value="1"/>
</dbReference>
<keyword evidence="1" id="KW-0808">Transferase</keyword>
<gene>
    <name evidence="1" type="ORF">SAMN02745217_01418</name>
</gene>
<dbReference type="EMBL" id="FRFD01000004">
    <property type="protein sequence ID" value="SHO47114.1"/>
    <property type="molecule type" value="Genomic_DNA"/>
</dbReference>
<keyword evidence="2" id="KW-1185">Reference proteome</keyword>
<dbReference type="Proteomes" id="UP000184612">
    <property type="component" value="Unassembled WGS sequence"/>
</dbReference>
<evidence type="ECO:0000313" key="2">
    <source>
        <dbReference type="Proteomes" id="UP000184612"/>
    </source>
</evidence>
<organism evidence="1 2">
    <name type="scientific">Anaerocolumna xylanovorans DSM 12503</name>
    <dbReference type="NCBI Taxonomy" id="1121345"/>
    <lineage>
        <taxon>Bacteria</taxon>
        <taxon>Bacillati</taxon>
        <taxon>Bacillota</taxon>
        <taxon>Clostridia</taxon>
        <taxon>Lachnospirales</taxon>
        <taxon>Lachnospiraceae</taxon>
        <taxon>Anaerocolumna</taxon>
    </lineage>
</organism>